<keyword evidence="2" id="KW-1185">Reference proteome</keyword>
<dbReference type="EMBL" id="LSBJ02000002">
    <property type="protein sequence ID" value="OWT43251.1"/>
    <property type="molecule type" value="Genomic_DNA"/>
</dbReference>
<name>A0A219AR61_METCM</name>
<dbReference type="RefSeq" id="XP_022285691.1">
    <property type="nucleotide sequence ID" value="XM_022429282.1"/>
</dbReference>
<dbReference type="Proteomes" id="UP000078397">
    <property type="component" value="Unassembled WGS sequence"/>
</dbReference>
<gene>
    <name evidence="1" type="ORF">VFPPC_17586</name>
</gene>
<proteinExistence type="predicted"/>
<organism evidence="1 2">
    <name type="scientific">Pochonia chlamydosporia 170</name>
    <dbReference type="NCBI Taxonomy" id="1380566"/>
    <lineage>
        <taxon>Eukaryota</taxon>
        <taxon>Fungi</taxon>
        <taxon>Dikarya</taxon>
        <taxon>Ascomycota</taxon>
        <taxon>Pezizomycotina</taxon>
        <taxon>Sordariomycetes</taxon>
        <taxon>Hypocreomycetidae</taxon>
        <taxon>Hypocreales</taxon>
        <taxon>Clavicipitaceae</taxon>
        <taxon>Pochonia</taxon>
    </lineage>
</organism>
<accession>A0A219AR61</accession>
<evidence type="ECO:0000313" key="1">
    <source>
        <dbReference type="EMBL" id="OWT43251.1"/>
    </source>
</evidence>
<dbReference type="KEGG" id="pchm:VFPPC_17586"/>
<dbReference type="GeneID" id="33936530"/>
<sequence>MMWIALLKWRFAHQGINLASCLVRSRQYQRESEAGEKNVLGQAHHLCVHCPRLSWRTIASWLLPLTGDALHGTPPSHQVGYSAMMLFNRRAVFKISVQFSGSITVCTYSTVCQLA</sequence>
<dbReference type="AlphaFoldDB" id="A0A219AR61"/>
<reference evidence="1 2" key="1">
    <citation type="journal article" date="2016" name="PLoS Pathog.">
        <title>Biosynthesis of antibiotic leucinostatins in bio-control fungus Purpureocillium lilacinum and their inhibition on phytophthora revealed by genome mining.</title>
        <authorList>
            <person name="Wang G."/>
            <person name="Liu Z."/>
            <person name="Lin R."/>
            <person name="Li E."/>
            <person name="Mao Z."/>
            <person name="Ling J."/>
            <person name="Yang Y."/>
            <person name="Yin W.B."/>
            <person name="Xie B."/>
        </authorList>
    </citation>
    <scope>NUCLEOTIDE SEQUENCE [LARGE SCALE GENOMIC DNA]</scope>
    <source>
        <strain evidence="1">170</strain>
    </source>
</reference>
<protein>
    <submittedName>
        <fullName evidence="1">Uncharacterized protein</fullName>
    </submittedName>
</protein>
<comment type="caution">
    <text evidence="1">The sequence shown here is derived from an EMBL/GenBank/DDBJ whole genome shotgun (WGS) entry which is preliminary data.</text>
</comment>
<evidence type="ECO:0000313" key="2">
    <source>
        <dbReference type="Proteomes" id="UP000078397"/>
    </source>
</evidence>